<evidence type="ECO:0000256" key="1">
    <source>
        <dbReference type="SAM" id="MobiDB-lite"/>
    </source>
</evidence>
<organism evidence="2 3">
    <name type="scientific">Corchorus capsularis</name>
    <name type="common">Jute</name>
    <dbReference type="NCBI Taxonomy" id="210143"/>
    <lineage>
        <taxon>Eukaryota</taxon>
        <taxon>Viridiplantae</taxon>
        <taxon>Streptophyta</taxon>
        <taxon>Embryophyta</taxon>
        <taxon>Tracheophyta</taxon>
        <taxon>Spermatophyta</taxon>
        <taxon>Magnoliopsida</taxon>
        <taxon>eudicotyledons</taxon>
        <taxon>Gunneridae</taxon>
        <taxon>Pentapetalae</taxon>
        <taxon>rosids</taxon>
        <taxon>malvids</taxon>
        <taxon>Malvales</taxon>
        <taxon>Malvaceae</taxon>
        <taxon>Grewioideae</taxon>
        <taxon>Apeibeae</taxon>
        <taxon>Corchorus</taxon>
    </lineage>
</organism>
<dbReference type="EMBL" id="AWWV01016305">
    <property type="protein sequence ID" value="OMO50041.1"/>
    <property type="molecule type" value="Genomic_DNA"/>
</dbReference>
<proteinExistence type="predicted"/>
<feature type="region of interest" description="Disordered" evidence="1">
    <location>
        <begin position="1"/>
        <end position="35"/>
    </location>
</feature>
<evidence type="ECO:0000313" key="3">
    <source>
        <dbReference type="Proteomes" id="UP000188268"/>
    </source>
</evidence>
<comment type="caution">
    <text evidence="2">The sequence shown here is derived from an EMBL/GenBank/DDBJ whole genome shotgun (WGS) entry which is preliminary data.</text>
</comment>
<name>A0A1R3FW15_COCAP</name>
<reference evidence="2 3" key="1">
    <citation type="submission" date="2013-09" db="EMBL/GenBank/DDBJ databases">
        <title>Corchorus capsularis genome sequencing.</title>
        <authorList>
            <person name="Alam M."/>
            <person name="Haque M.S."/>
            <person name="Islam M.S."/>
            <person name="Emdad E.M."/>
            <person name="Islam M.M."/>
            <person name="Ahmed B."/>
            <person name="Halim A."/>
            <person name="Hossen Q.M.M."/>
            <person name="Hossain M.Z."/>
            <person name="Ahmed R."/>
            <person name="Khan M.M."/>
            <person name="Islam R."/>
            <person name="Rashid M.M."/>
            <person name="Khan S.A."/>
            <person name="Rahman M.S."/>
            <person name="Alam M."/>
        </authorList>
    </citation>
    <scope>NUCLEOTIDE SEQUENCE [LARGE SCALE GENOMIC DNA]</scope>
    <source>
        <strain evidence="3">cv. CVL-1</strain>
        <tissue evidence="2">Whole seedling</tissue>
    </source>
</reference>
<keyword evidence="3" id="KW-1185">Reference proteome</keyword>
<feature type="compositionally biased region" description="Low complexity" evidence="1">
    <location>
        <begin position="23"/>
        <end position="35"/>
    </location>
</feature>
<dbReference type="Proteomes" id="UP000188268">
    <property type="component" value="Unassembled WGS sequence"/>
</dbReference>
<dbReference type="Gramene" id="OMO50041">
    <property type="protein sequence ID" value="OMO50041"/>
    <property type="gene ID" value="CCACVL1_30676"/>
</dbReference>
<protein>
    <submittedName>
        <fullName evidence="2">Uncharacterized protein</fullName>
    </submittedName>
</protein>
<accession>A0A1R3FW15</accession>
<evidence type="ECO:0000313" key="2">
    <source>
        <dbReference type="EMBL" id="OMO50041.1"/>
    </source>
</evidence>
<sequence length="35" mass="3745">MAPATKRESFGTVPSKPSKKKTQTSIPSSSGDHDR</sequence>
<gene>
    <name evidence="2" type="ORF">CCACVL1_30676</name>
</gene>
<dbReference type="AlphaFoldDB" id="A0A1R3FW15"/>